<protein>
    <submittedName>
        <fullName evidence="1">Uncharacterized protein</fullName>
    </submittedName>
</protein>
<comment type="caution">
    <text evidence="1">The sequence shown here is derived from an EMBL/GenBank/DDBJ whole genome shotgun (WGS) entry which is preliminary data.</text>
</comment>
<keyword evidence="2" id="KW-1185">Reference proteome</keyword>
<dbReference type="EMBL" id="LVKB01000156">
    <property type="protein sequence ID" value="ORD95913.1"/>
    <property type="molecule type" value="Genomic_DNA"/>
</dbReference>
<gene>
    <name evidence="1" type="ORF">HERIO_2101</name>
</gene>
<reference evidence="1 2" key="1">
    <citation type="journal article" date="2017" name="Environ. Microbiol.">
        <title>Decay of the glycolytic pathway and adaptation to intranuclear parasitism within Enterocytozoonidae microsporidia.</title>
        <authorList>
            <person name="Wiredu Boakye D."/>
            <person name="Jaroenlak P."/>
            <person name="Prachumwat A."/>
            <person name="Williams T.A."/>
            <person name="Bateman K.S."/>
            <person name="Itsathitphaisarn O."/>
            <person name="Sritunyalucksana K."/>
            <person name="Paszkiewicz K.H."/>
            <person name="Moore K.A."/>
            <person name="Stentiford G.D."/>
            <person name="Williams B.A."/>
        </authorList>
    </citation>
    <scope>NUCLEOTIDE SEQUENCE [LARGE SCALE GENOMIC DNA]</scope>
    <source>
        <strain evidence="1 2">GB1</strain>
    </source>
</reference>
<organism evidence="1 2">
    <name type="scientific">Hepatospora eriocheir</name>
    <dbReference type="NCBI Taxonomy" id="1081669"/>
    <lineage>
        <taxon>Eukaryota</taxon>
        <taxon>Fungi</taxon>
        <taxon>Fungi incertae sedis</taxon>
        <taxon>Microsporidia</taxon>
        <taxon>Hepatosporidae</taxon>
        <taxon>Hepatospora</taxon>
    </lineage>
</organism>
<sequence>MTVNTEITELINKNKRNKLFTDRKNISKLAKSMLNTTSVYTAIYVLSIIEDANRDYTNEDIDQIFKTIE</sequence>
<dbReference type="AlphaFoldDB" id="A0A1X0Q881"/>
<name>A0A1X0Q881_9MICR</name>
<proteinExistence type="predicted"/>
<dbReference type="Proteomes" id="UP000192356">
    <property type="component" value="Unassembled WGS sequence"/>
</dbReference>
<evidence type="ECO:0000313" key="2">
    <source>
        <dbReference type="Proteomes" id="UP000192356"/>
    </source>
</evidence>
<accession>A0A1X0Q881</accession>
<evidence type="ECO:0000313" key="1">
    <source>
        <dbReference type="EMBL" id="ORD95913.1"/>
    </source>
</evidence>
<dbReference type="VEuPathDB" id="MicrosporidiaDB:A0H76_1185"/>
<dbReference type="VEuPathDB" id="MicrosporidiaDB:HERIO_2101"/>